<comment type="subcellular location">
    <subcellularLocation>
        <location evidence="1">Cell outer membrane</location>
    </subcellularLocation>
</comment>
<dbReference type="EMBL" id="JBHSYQ010000003">
    <property type="protein sequence ID" value="MFC6997036.1"/>
    <property type="molecule type" value="Genomic_DNA"/>
</dbReference>
<dbReference type="PROSITE" id="PS51257">
    <property type="entry name" value="PROKAR_LIPOPROTEIN"/>
    <property type="match status" value="1"/>
</dbReference>
<dbReference type="InterPro" id="IPR011990">
    <property type="entry name" value="TPR-like_helical_dom_sf"/>
</dbReference>
<dbReference type="Proteomes" id="UP001596405">
    <property type="component" value="Unassembled WGS sequence"/>
</dbReference>
<keyword evidence="3" id="KW-0732">Signal</keyword>
<evidence type="ECO:0000259" key="7">
    <source>
        <dbReference type="Pfam" id="PF14322"/>
    </source>
</evidence>
<evidence type="ECO:0000259" key="6">
    <source>
        <dbReference type="Pfam" id="PF07980"/>
    </source>
</evidence>
<dbReference type="Pfam" id="PF07980">
    <property type="entry name" value="SusD_RagB"/>
    <property type="match status" value="1"/>
</dbReference>
<evidence type="ECO:0000256" key="5">
    <source>
        <dbReference type="ARBA" id="ARBA00023237"/>
    </source>
</evidence>
<evidence type="ECO:0000256" key="2">
    <source>
        <dbReference type="ARBA" id="ARBA00006275"/>
    </source>
</evidence>
<keyword evidence="4" id="KW-0472">Membrane</keyword>
<organism evidence="8 9">
    <name type="scientific">Rufibacter roseus</name>
    <dbReference type="NCBI Taxonomy" id="1567108"/>
    <lineage>
        <taxon>Bacteria</taxon>
        <taxon>Pseudomonadati</taxon>
        <taxon>Bacteroidota</taxon>
        <taxon>Cytophagia</taxon>
        <taxon>Cytophagales</taxon>
        <taxon>Hymenobacteraceae</taxon>
        <taxon>Rufibacter</taxon>
    </lineage>
</organism>
<feature type="domain" description="SusD-like N-terminal" evidence="7">
    <location>
        <begin position="99"/>
        <end position="219"/>
    </location>
</feature>
<dbReference type="InterPro" id="IPR033985">
    <property type="entry name" value="SusD-like_N"/>
</dbReference>
<dbReference type="Gene3D" id="1.25.40.390">
    <property type="match status" value="1"/>
</dbReference>
<sequence length="512" mass="58301">MKKLFIYSLLAAGLAVSSCETDLDIDNPNRPTTAVFWQNAQHAQQGVNAVYSTFHRPGFSRLLPFLTIIRSDLGASYSPNPALANAIDKFIQPNYNLWETATLWHELYVGINRANQVLDNVPSIQMDETKKQQLLGEAKFLRGLFYYQLASLWGNVPILLKTPSPEDVPEQATQEQVWAQVQKDLTEAAAALPATYANPADMGRATKGAANALLAKVYMQDGKYDEALTPLQWLVEGEGRNIYSLVPNYRDNFLSTTENNRESVFEIQFAINPVETTDNDIATPDQNYGTSIAKFFSPPPAGFEDAEALRWGTREFLKERTVNNQRDPRLEATYLYDSTDVRGPLFSRVYGQAWAIRYNINHPFRSRVWFRKFLNDATQNTEGFRSPNNWRYIRYADVLLMYAEALNAVGRTTDAYQYVDRVRQRAGLARLTDVKPNLSQTAFLEQIKHERITELAGEGHRWNDLARWGDLGPQLANRDPAFARFEVGKHELLPIPQRDVDINPNIEQNPNW</sequence>
<proteinExistence type="inferred from homology"/>
<comment type="similarity">
    <text evidence="2">Belongs to the SusD family.</text>
</comment>
<name>A0ABW2DJU2_9BACT</name>
<dbReference type="InterPro" id="IPR012944">
    <property type="entry name" value="SusD_RagB_dom"/>
</dbReference>
<reference evidence="9" key="1">
    <citation type="journal article" date="2019" name="Int. J. Syst. Evol. Microbiol.">
        <title>The Global Catalogue of Microorganisms (GCM) 10K type strain sequencing project: providing services to taxonomists for standard genome sequencing and annotation.</title>
        <authorList>
            <consortium name="The Broad Institute Genomics Platform"/>
            <consortium name="The Broad Institute Genome Sequencing Center for Infectious Disease"/>
            <person name="Wu L."/>
            <person name="Ma J."/>
        </authorList>
    </citation>
    <scope>NUCLEOTIDE SEQUENCE [LARGE SCALE GENOMIC DNA]</scope>
    <source>
        <strain evidence="9">CGMCC 4.7393</strain>
    </source>
</reference>
<evidence type="ECO:0000313" key="8">
    <source>
        <dbReference type="EMBL" id="MFC6997036.1"/>
    </source>
</evidence>
<feature type="domain" description="RagB/SusD" evidence="6">
    <location>
        <begin position="226"/>
        <end position="512"/>
    </location>
</feature>
<keyword evidence="5" id="KW-0998">Cell outer membrane</keyword>
<comment type="caution">
    <text evidence="8">The sequence shown here is derived from an EMBL/GenBank/DDBJ whole genome shotgun (WGS) entry which is preliminary data.</text>
</comment>
<dbReference type="SUPFAM" id="SSF48452">
    <property type="entry name" value="TPR-like"/>
    <property type="match status" value="1"/>
</dbReference>
<accession>A0ABW2DJU2</accession>
<dbReference type="Pfam" id="PF14322">
    <property type="entry name" value="SusD-like_3"/>
    <property type="match status" value="1"/>
</dbReference>
<evidence type="ECO:0000313" key="9">
    <source>
        <dbReference type="Proteomes" id="UP001596405"/>
    </source>
</evidence>
<evidence type="ECO:0000256" key="4">
    <source>
        <dbReference type="ARBA" id="ARBA00023136"/>
    </source>
</evidence>
<dbReference type="RefSeq" id="WP_066623094.1">
    <property type="nucleotide sequence ID" value="NZ_JBHSYQ010000003.1"/>
</dbReference>
<evidence type="ECO:0000256" key="1">
    <source>
        <dbReference type="ARBA" id="ARBA00004442"/>
    </source>
</evidence>
<evidence type="ECO:0000256" key="3">
    <source>
        <dbReference type="ARBA" id="ARBA00022729"/>
    </source>
</evidence>
<gene>
    <name evidence="8" type="ORF">ACFQHR_05330</name>
</gene>
<dbReference type="CDD" id="cd08977">
    <property type="entry name" value="SusD"/>
    <property type="match status" value="1"/>
</dbReference>
<keyword evidence="9" id="KW-1185">Reference proteome</keyword>
<protein>
    <submittedName>
        <fullName evidence="8">RagB/SusD family nutrient uptake outer membrane protein</fullName>
    </submittedName>
</protein>